<accession>A0A0L0N5R4</accession>
<keyword evidence="2" id="KW-1185">Reference proteome</keyword>
<evidence type="ECO:0000313" key="1">
    <source>
        <dbReference type="EMBL" id="KND89361.1"/>
    </source>
</evidence>
<name>A0A0L0N5R4_TOLOC</name>
<dbReference type="Proteomes" id="UP000036947">
    <property type="component" value="Unassembled WGS sequence"/>
</dbReference>
<dbReference type="OrthoDB" id="5220127at2759"/>
<protein>
    <submittedName>
        <fullName evidence="1">Uncharacterized protein</fullName>
    </submittedName>
</protein>
<organism evidence="1 2">
    <name type="scientific">Tolypocladium ophioglossoides (strain CBS 100239)</name>
    <name type="common">Snaketongue truffleclub</name>
    <name type="synonym">Elaphocordyceps ophioglossoides</name>
    <dbReference type="NCBI Taxonomy" id="1163406"/>
    <lineage>
        <taxon>Eukaryota</taxon>
        <taxon>Fungi</taxon>
        <taxon>Dikarya</taxon>
        <taxon>Ascomycota</taxon>
        <taxon>Pezizomycotina</taxon>
        <taxon>Sordariomycetes</taxon>
        <taxon>Hypocreomycetidae</taxon>
        <taxon>Hypocreales</taxon>
        <taxon>Ophiocordycipitaceae</taxon>
        <taxon>Tolypocladium</taxon>
    </lineage>
</organism>
<dbReference type="AlphaFoldDB" id="A0A0L0N5R4"/>
<dbReference type="EMBL" id="LFRF01000019">
    <property type="protein sequence ID" value="KND89361.1"/>
    <property type="molecule type" value="Genomic_DNA"/>
</dbReference>
<gene>
    <name evidence="1" type="ORF">TOPH_05982</name>
</gene>
<sequence>MCISSVLHHHHVPPCPRPLAFVTHCLYCPDATVNPLTSEVVAPCANVVYTPDHGVNYDDPCSTGGCIVSPQCSTGTCRLQDLGGRWVCCACRRGGNVYRTCTNRKVGSPDTFCYHDVCQTCKPDGSPGKESTLSS</sequence>
<comment type="caution">
    <text evidence="1">The sequence shown here is derived from an EMBL/GenBank/DDBJ whole genome shotgun (WGS) entry which is preliminary data.</text>
</comment>
<proteinExistence type="predicted"/>
<evidence type="ECO:0000313" key="2">
    <source>
        <dbReference type="Proteomes" id="UP000036947"/>
    </source>
</evidence>
<reference evidence="1 2" key="1">
    <citation type="journal article" date="2015" name="BMC Genomics">
        <title>The genome of the truffle-parasite Tolypocladium ophioglossoides and the evolution of antifungal peptaibiotics.</title>
        <authorList>
            <person name="Quandt C.A."/>
            <person name="Bushley K.E."/>
            <person name="Spatafora J.W."/>
        </authorList>
    </citation>
    <scope>NUCLEOTIDE SEQUENCE [LARGE SCALE GENOMIC DNA]</scope>
    <source>
        <strain evidence="1 2">CBS 100239</strain>
    </source>
</reference>